<keyword evidence="2" id="KW-0479">Metal-binding</keyword>
<evidence type="ECO:0000256" key="3">
    <source>
        <dbReference type="ARBA" id="ARBA00022737"/>
    </source>
</evidence>
<evidence type="ECO:0000256" key="4">
    <source>
        <dbReference type="ARBA" id="ARBA00022771"/>
    </source>
</evidence>
<dbReference type="PROSITE" id="PS00518">
    <property type="entry name" value="ZF_RING_1"/>
    <property type="match status" value="1"/>
</dbReference>
<keyword evidence="1" id="KW-0808">Transferase</keyword>
<dbReference type="Gene3D" id="1.20.120.1750">
    <property type="match status" value="1"/>
</dbReference>
<evidence type="ECO:0000256" key="5">
    <source>
        <dbReference type="ARBA" id="ARBA00022786"/>
    </source>
</evidence>
<evidence type="ECO:0000313" key="12">
    <source>
        <dbReference type="Proteomes" id="UP000756921"/>
    </source>
</evidence>
<feature type="compositionally biased region" description="Polar residues" evidence="8">
    <location>
        <begin position="168"/>
        <end position="185"/>
    </location>
</feature>
<dbReference type="AlphaFoldDB" id="A0A9P6GR08"/>
<evidence type="ECO:0000256" key="8">
    <source>
        <dbReference type="SAM" id="MobiDB-lite"/>
    </source>
</evidence>
<dbReference type="GO" id="GO:0016567">
    <property type="term" value="P:protein ubiquitination"/>
    <property type="evidence" value="ECO:0007669"/>
    <property type="project" value="InterPro"/>
</dbReference>
<comment type="caution">
    <text evidence="11">The sequence shown here is derived from an EMBL/GenBank/DDBJ whole genome shotgun (WGS) entry which is preliminary data.</text>
</comment>
<proteinExistence type="predicted"/>
<protein>
    <submittedName>
        <fullName evidence="11">IBR domain-containing protein</fullName>
    </submittedName>
</protein>
<dbReference type="Proteomes" id="UP000756921">
    <property type="component" value="Unassembled WGS sequence"/>
</dbReference>
<feature type="compositionally biased region" description="Basic and acidic residues" evidence="8">
    <location>
        <begin position="495"/>
        <end position="504"/>
    </location>
</feature>
<evidence type="ECO:0000256" key="2">
    <source>
        <dbReference type="ARBA" id="ARBA00022723"/>
    </source>
</evidence>
<organism evidence="11 12">
    <name type="scientific">Paraphaeosphaeria minitans</name>
    <dbReference type="NCBI Taxonomy" id="565426"/>
    <lineage>
        <taxon>Eukaryota</taxon>
        <taxon>Fungi</taxon>
        <taxon>Dikarya</taxon>
        <taxon>Ascomycota</taxon>
        <taxon>Pezizomycotina</taxon>
        <taxon>Dothideomycetes</taxon>
        <taxon>Pleosporomycetidae</taxon>
        <taxon>Pleosporales</taxon>
        <taxon>Massarineae</taxon>
        <taxon>Didymosphaeriaceae</taxon>
        <taxon>Paraphaeosphaeria</taxon>
    </lineage>
</organism>
<keyword evidence="12" id="KW-1185">Reference proteome</keyword>
<dbReference type="OrthoDB" id="9977870at2759"/>
<feature type="compositionally biased region" description="Low complexity" evidence="8">
    <location>
        <begin position="859"/>
        <end position="873"/>
    </location>
</feature>
<sequence length="922" mass="104506">MARDRAARDSRYLYEENLDDQREREREREREERRYRRRHRHRDDFDYDYEDHKQRRERRKADEARRQAELVIDELRARRESYYSRPDTEPRHSQRMAQDIRVDREKDRPRSSKKDVRRDGTARRKKRRDTVEDVRDDEHVYGRPTSRAVVEEVTVRRSSAIPRRSDEGGSSSRTEHTPLSGSRSASLRKEEEPKLSRSMSARDPRVHMTRPSTRRTSSTKLPATTAAPPSRSQTVSTKDTRRSSGLLATFFRTPSRPQTAVLHKEVTRVECIICMDDDLPATKTAKLACGHRMCHSCLKRQFTLSVSDPKHMPPTCCNAEHIPLQKVERLFDDKFKRLWNKKYEEYTTANRLYCPTRGCGEWIKPSKTRMDLTYGRNGKFHTRRECPRDEETNRLVEMAKEQGWQRCYNCRAVVELKEGCNHMTCRCTAQFCMVCAAPWKTCNCPWFNYAHLDDDDRLNDMRVPYHDVVVVEEEMPSQPDPVPLRRASTRSRRRPERERDLDRTDDIIAAHLQAQLRMDGAPTASELHRADPVVGVYGLGNSGGHHMNDSYAVRPLATAAARTATRSAAPRSFFSSRRVAREAPQEAPRPQIVHTAQTVRASAMAGLSRDGSKRGANRVGTWLSHVSVDEEAIHTAPRNVEVDDWRADGSLIQLGDGVGTCNVTHSWAYSDGLFSLHDTLSGLALLQCDTGNIYYANRIGARRVMAWRAVRPDARTISASLDSSRATFTYTSTYAKPKASLHLASSTYLSIEHILTTNSNMSFLRSSIARSAVLRPTASRAPRTQFHTARVLRTGDYGSGDGNPSAEKPQQQGKRGREELEHPGPAPPKAGQRNKTSPDSDSFDTSSAGDATPSGGGSSSAEKTSTSGSGSKAEATDKDVKGVKGAQPKIHKERIPREESEDVKKHNREMDGRAEKAHERSD</sequence>
<dbReference type="InterPro" id="IPR031127">
    <property type="entry name" value="E3_UB_ligase_RBR"/>
</dbReference>
<dbReference type="GO" id="GO:0008270">
    <property type="term" value="F:zinc ion binding"/>
    <property type="evidence" value="ECO:0007669"/>
    <property type="project" value="UniProtKB-KW"/>
</dbReference>
<dbReference type="SUPFAM" id="SSF57850">
    <property type="entry name" value="RING/U-box"/>
    <property type="match status" value="2"/>
</dbReference>
<dbReference type="GO" id="GO:0004842">
    <property type="term" value="F:ubiquitin-protein transferase activity"/>
    <property type="evidence" value="ECO:0007669"/>
    <property type="project" value="InterPro"/>
</dbReference>
<feature type="compositionally biased region" description="Basic and acidic residues" evidence="8">
    <location>
        <begin position="50"/>
        <end position="122"/>
    </location>
</feature>
<keyword evidence="6" id="KW-0862">Zinc</keyword>
<keyword evidence="5" id="KW-0833">Ubl conjugation pathway</keyword>
<feature type="domain" description="RING-type" evidence="10">
    <location>
        <begin position="267"/>
        <end position="455"/>
    </location>
</feature>
<evidence type="ECO:0000256" key="6">
    <source>
        <dbReference type="ARBA" id="ARBA00022833"/>
    </source>
</evidence>
<feature type="compositionally biased region" description="Basic and acidic residues" evidence="8">
    <location>
        <begin position="893"/>
        <end position="922"/>
    </location>
</feature>
<dbReference type="CDD" id="cd22584">
    <property type="entry name" value="Rcat_RBR_unk"/>
    <property type="match status" value="1"/>
</dbReference>
<feature type="compositionally biased region" description="Low complexity" evidence="8">
    <location>
        <begin position="837"/>
        <end position="847"/>
    </location>
</feature>
<feature type="region of interest" description="Disordered" evidence="8">
    <location>
        <begin position="474"/>
        <end position="504"/>
    </location>
</feature>
<dbReference type="InterPro" id="IPR013083">
    <property type="entry name" value="Znf_RING/FYVE/PHD"/>
</dbReference>
<dbReference type="InterPro" id="IPR001841">
    <property type="entry name" value="Znf_RING"/>
</dbReference>
<dbReference type="Gene3D" id="3.30.40.10">
    <property type="entry name" value="Zinc/RING finger domain, C3HC4 (zinc finger)"/>
    <property type="match status" value="1"/>
</dbReference>
<evidence type="ECO:0000259" key="10">
    <source>
        <dbReference type="PROSITE" id="PS51873"/>
    </source>
</evidence>
<feature type="compositionally biased region" description="Basic and acidic residues" evidence="8">
    <location>
        <begin position="187"/>
        <end position="206"/>
    </location>
</feature>
<evidence type="ECO:0000256" key="7">
    <source>
        <dbReference type="PROSITE-ProRule" id="PRU00175"/>
    </source>
</evidence>
<feature type="region of interest" description="Disordered" evidence="8">
    <location>
        <begin position="1"/>
        <end position="242"/>
    </location>
</feature>
<dbReference type="EMBL" id="WJXW01000002">
    <property type="protein sequence ID" value="KAF9739964.1"/>
    <property type="molecule type" value="Genomic_DNA"/>
</dbReference>
<dbReference type="PROSITE" id="PS50089">
    <property type="entry name" value="ZF_RING_2"/>
    <property type="match status" value="1"/>
</dbReference>
<feature type="compositionally biased region" description="Low complexity" evidence="8">
    <location>
        <begin position="209"/>
        <end position="219"/>
    </location>
</feature>
<dbReference type="PANTHER" id="PTHR11685">
    <property type="entry name" value="RBR FAMILY RING FINGER AND IBR DOMAIN-CONTAINING"/>
    <property type="match status" value="1"/>
</dbReference>
<keyword evidence="3" id="KW-0677">Repeat</keyword>
<feature type="compositionally biased region" description="Basic and acidic residues" evidence="8">
    <location>
        <begin position="1"/>
        <end position="34"/>
    </location>
</feature>
<dbReference type="InterPro" id="IPR017907">
    <property type="entry name" value="Znf_RING_CS"/>
</dbReference>
<evidence type="ECO:0000256" key="1">
    <source>
        <dbReference type="ARBA" id="ARBA00022679"/>
    </source>
</evidence>
<accession>A0A9P6GR08</accession>
<evidence type="ECO:0000313" key="11">
    <source>
        <dbReference type="EMBL" id="KAF9739964.1"/>
    </source>
</evidence>
<feature type="region of interest" description="Disordered" evidence="8">
    <location>
        <begin position="776"/>
        <end position="922"/>
    </location>
</feature>
<keyword evidence="4 7" id="KW-0863">Zinc-finger</keyword>
<dbReference type="InterPro" id="IPR044066">
    <property type="entry name" value="TRIAD_supradom"/>
</dbReference>
<gene>
    <name evidence="11" type="ORF">PMIN01_02599</name>
</gene>
<feature type="compositionally biased region" description="Basic and acidic residues" evidence="8">
    <location>
        <begin position="129"/>
        <end position="141"/>
    </location>
</feature>
<dbReference type="PROSITE" id="PS51873">
    <property type="entry name" value="TRIAD"/>
    <property type="match status" value="1"/>
</dbReference>
<feature type="domain" description="RING-type" evidence="9">
    <location>
        <begin position="271"/>
        <end position="316"/>
    </location>
</feature>
<reference evidence="11" key="1">
    <citation type="journal article" date="2020" name="Mol. Plant Microbe Interact.">
        <title>Genome Sequence of the Biocontrol Agent Coniothyrium minitans strain Conio (IMI 134523).</title>
        <authorList>
            <person name="Patel D."/>
            <person name="Shittu T.A."/>
            <person name="Baroncelli R."/>
            <person name="Muthumeenakshi S."/>
            <person name="Osborne T.H."/>
            <person name="Janganan T.K."/>
            <person name="Sreenivasaprasad S."/>
        </authorList>
    </citation>
    <scope>NUCLEOTIDE SEQUENCE</scope>
    <source>
        <strain evidence="11">Conio</strain>
    </source>
</reference>
<name>A0A9P6GR08_9PLEO</name>
<evidence type="ECO:0000259" key="9">
    <source>
        <dbReference type="PROSITE" id="PS50089"/>
    </source>
</evidence>